<evidence type="ECO:0008006" key="4">
    <source>
        <dbReference type="Google" id="ProtNLM"/>
    </source>
</evidence>
<evidence type="ECO:0000313" key="3">
    <source>
        <dbReference type="Proteomes" id="UP000239216"/>
    </source>
</evidence>
<sequence length="154" mass="17112">MKVLLGFLCALSLTTNGVILAVSCSSENVRNKKIDLSSVILEKDLGKLKSDDKQTVEDALLKQNPKLKIDEVKLTIAAIPKGLEIKKYTVTVEPIENSLVYSGKVENITFYTEAIYLEDLSSVILEKDLGKLKSDDKQIVEDALLKQNPKYLKV</sequence>
<evidence type="ECO:0000313" key="2">
    <source>
        <dbReference type="EMBL" id="AVN64411.1"/>
    </source>
</evidence>
<dbReference type="RefSeq" id="WP_106380179.1">
    <property type="nucleotide sequence ID" value="NZ_CP022513.1"/>
</dbReference>
<dbReference type="Proteomes" id="UP000239216">
    <property type="component" value="Chromosome"/>
</dbReference>
<evidence type="ECO:0000256" key="1">
    <source>
        <dbReference type="SAM" id="SignalP"/>
    </source>
</evidence>
<accession>A0A2R3P7H7</accession>
<gene>
    <name evidence="2" type="ORF">CG003_01875</name>
</gene>
<keyword evidence="1" id="KW-0732">Signal</keyword>
<dbReference type="PROSITE" id="PS51257">
    <property type="entry name" value="PROKAR_LIPOPROTEIN"/>
    <property type="match status" value="1"/>
</dbReference>
<protein>
    <recommendedName>
        <fullName evidence="4">Lipoprotein</fullName>
    </recommendedName>
</protein>
<feature type="signal peptide" evidence="1">
    <location>
        <begin position="1"/>
        <end position="21"/>
    </location>
</feature>
<reference evidence="2 3" key="1">
    <citation type="submission" date="2017-07" db="EMBL/GenBank/DDBJ databases">
        <title>Comparative genomic analysis of Mesoplasma florum.</title>
        <authorList>
            <person name="Baby V."/>
            <person name="Lachance J.-C."/>
            <person name="Gagnon J."/>
            <person name="Lucier J.-F."/>
            <person name="Matteau D."/>
            <person name="Knight T.F."/>
            <person name="Rodrigue S."/>
        </authorList>
    </citation>
    <scope>NUCLEOTIDE SEQUENCE [LARGE SCALE GENOMIC DNA]</scope>
    <source>
        <strain evidence="2 3">CnuA-2</strain>
    </source>
</reference>
<dbReference type="EMBL" id="CP022513">
    <property type="protein sequence ID" value="AVN64411.1"/>
    <property type="molecule type" value="Genomic_DNA"/>
</dbReference>
<organism evidence="2 3">
    <name type="scientific">Mesoplasma florum</name>
    <name type="common">Acholeplasma florum</name>
    <dbReference type="NCBI Taxonomy" id="2151"/>
    <lineage>
        <taxon>Bacteria</taxon>
        <taxon>Bacillati</taxon>
        <taxon>Mycoplasmatota</taxon>
        <taxon>Mollicutes</taxon>
        <taxon>Entomoplasmatales</taxon>
        <taxon>Entomoplasmataceae</taxon>
        <taxon>Mesoplasma</taxon>
    </lineage>
</organism>
<proteinExistence type="predicted"/>
<dbReference type="AlphaFoldDB" id="A0A2R3P7H7"/>
<name>A0A2R3P7H7_MESFO</name>
<feature type="chain" id="PRO_5015331021" description="Lipoprotein" evidence="1">
    <location>
        <begin position="22"/>
        <end position="154"/>
    </location>
</feature>